<dbReference type="EMBL" id="PCSD01000026">
    <property type="protein sequence ID" value="PIP34012.1"/>
    <property type="molecule type" value="Genomic_DNA"/>
</dbReference>
<comment type="caution">
    <text evidence="3">The sequence shown here is derived from an EMBL/GenBank/DDBJ whole genome shotgun (WGS) entry which is preliminary data.</text>
</comment>
<feature type="domain" description="FIST C-domain" evidence="2">
    <location>
        <begin position="225"/>
        <end position="368"/>
    </location>
</feature>
<dbReference type="PANTHER" id="PTHR40252">
    <property type="entry name" value="BLR0328 PROTEIN"/>
    <property type="match status" value="1"/>
</dbReference>
<evidence type="ECO:0000259" key="2">
    <source>
        <dbReference type="SMART" id="SM01204"/>
    </source>
</evidence>
<dbReference type="InterPro" id="IPR019494">
    <property type="entry name" value="FIST_C"/>
</dbReference>
<accession>A0A2G9ZLI6</accession>
<dbReference type="PANTHER" id="PTHR40252:SF2">
    <property type="entry name" value="BLR0328 PROTEIN"/>
    <property type="match status" value="1"/>
</dbReference>
<sequence>MAIKADIGISEKIDPFEAGYNACVQARKNIVDPKVIVIFASARFNLPALFSGAEKAAPDVPIIGCSSAAEITSFGPIRGAAVAMAIGGRGFGVTTGQGGLAQANPRMAGARLGQNLAKAAGTSRGYFLFADILNSDGQDLLSGFREGIGAQGQVVGAAASDDYNFQEVFIYGHNASVAVGLSGLALKGDCQIGMGVRQGWQPIGLPVKITKAMGTVVEEIAGRPAVDFYVDNFGIAKEKLLQSVFAQLAIIYPLGLIMPESGEALTRYPLAILPRGAIRFTAALPEGSDVKLMLGSREDALKAAEEAAVEACACLGRNKPKAAFVFSSIARSKLLSQNGKKEIERIKAVIGEDVPIIGFYSFAEFAQAVSAPAGRGFYNESIVVAVISEQS</sequence>
<evidence type="ECO:0008006" key="5">
    <source>
        <dbReference type="Google" id="ProtNLM"/>
    </source>
</evidence>
<dbReference type="Pfam" id="PF08495">
    <property type="entry name" value="FIST"/>
    <property type="match status" value="1"/>
</dbReference>
<dbReference type="AlphaFoldDB" id="A0A2G9ZLI6"/>
<dbReference type="SMART" id="SM01204">
    <property type="entry name" value="FIST_C"/>
    <property type="match status" value="1"/>
</dbReference>
<feature type="domain" description="FIST" evidence="1">
    <location>
        <begin position="32"/>
        <end position="224"/>
    </location>
</feature>
<dbReference type="InterPro" id="IPR013702">
    <property type="entry name" value="FIST_domain_N"/>
</dbReference>
<protein>
    <recommendedName>
        <fullName evidence="5">FIST domain-containing protein</fullName>
    </recommendedName>
</protein>
<evidence type="ECO:0000313" key="3">
    <source>
        <dbReference type="EMBL" id="PIP34012.1"/>
    </source>
</evidence>
<proteinExistence type="predicted"/>
<evidence type="ECO:0000259" key="1">
    <source>
        <dbReference type="SMART" id="SM00897"/>
    </source>
</evidence>
<name>A0A2G9ZLI6_9BACT</name>
<dbReference type="Pfam" id="PF10442">
    <property type="entry name" value="FIST_C"/>
    <property type="match status" value="1"/>
</dbReference>
<dbReference type="SMART" id="SM00897">
    <property type="entry name" value="FIST"/>
    <property type="match status" value="1"/>
</dbReference>
<gene>
    <name evidence="3" type="ORF">COX22_01280</name>
</gene>
<evidence type="ECO:0000313" key="4">
    <source>
        <dbReference type="Proteomes" id="UP000230729"/>
    </source>
</evidence>
<organism evidence="3 4">
    <name type="scientific">Candidatus Falkowbacteria bacterium CG23_combo_of_CG06-09_8_20_14_all_49_15</name>
    <dbReference type="NCBI Taxonomy" id="1974572"/>
    <lineage>
        <taxon>Bacteria</taxon>
        <taxon>Candidatus Falkowiibacteriota</taxon>
    </lineage>
</organism>
<dbReference type="Proteomes" id="UP000230729">
    <property type="component" value="Unassembled WGS sequence"/>
</dbReference>
<reference evidence="3 4" key="1">
    <citation type="submission" date="2017-09" db="EMBL/GenBank/DDBJ databases">
        <title>Depth-based differentiation of microbial function through sediment-hosted aquifers and enrichment of novel symbionts in the deep terrestrial subsurface.</title>
        <authorList>
            <person name="Probst A.J."/>
            <person name="Ladd B."/>
            <person name="Jarett J.K."/>
            <person name="Geller-Mcgrath D.E."/>
            <person name="Sieber C.M."/>
            <person name="Emerson J.B."/>
            <person name="Anantharaman K."/>
            <person name="Thomas B.C."/>
            <person name="Malmstrom R."/>
            <person name="Stieglmeier M."/>
            <person name="Klingl A."/>
            <person name="Woyke T."/>
            <person name="Ryan C.M."/>
            <person name="Banfield J.F."/>
        </authorList>
    </citation>
    <scope>NUCLEOTIDE SEQUENCE [LARGE SCALE GENOMIC DNA]</scope>
    <source>
        <strain evidence="3">CG23_combo_of_CG06-09_8_20_14_all_49_15</strain>
    </source>
</reference>